<feature type="compositionally biased region" description="Polar residues" evidence="3">
    <location>
        <begin position="34"/>
        <end position="44"/>
    </location>
</feature>
<dbReference type="PANTHER" id="PTHR45713">
    <property type="entry name" value="FTP DOMAIN-CONTAINING PROTEIN"/>
    <property type="match status" value="1"/>
</dbReference>
<gene>
    <name evidence="6" type="ORF">SAMN05444858_103300</name>
</gene>
<dbReference type="Pfam" id="PF22633">
    <property type="entry name" value="F5_F8_type_C_2"/>
    <property type="match status" value="1"/>
</dbReference>
<dbReference type="InterPro" id="IPR011050">
    <property type="entry name" value="Pectin_lyase_fold/virulence"/>
</dbReference>
<evidence type="ECO:0000313" key="6">
    <source>
        <dbReference type="EMBL" id="SIQ62876.1"/>
    </source>
</evidence>
<dbReference type="PROSITE" id="PS50853">
    <property type="entry name" value="FN3"/>
    <property type="match status" value="1"/>
</dbReference>
<dbReference type="SUPFAM" id="SSF51126">
    <property type="entry name" value="Pectin lyase-like"/>
    <property type="match status" value="1"/>
</dbReference>
<dbReference type="InterPro" id="IPR013783">
    <property type="entry name" value="Ig-like_fold"/>
</dbReference>
<dbReference type="Gene3D" id="2.60.120.260">
    <property type="entry name" value="Galactose-binding domain-like"/>
    <property type="match status" value="3"/>
</dbReference>
<keyword evidence="7" id="KW-1185">Reference proteome</keyword>
<dbReference type="Pfam" id="PF00754">
    <property type="entry name" value="F5_F8_type_C"/>
    <property type="match status" value="2"/>
</dbReference>
<feature type="domain" description="F5/8 type C" evidence="4">
    <location>
        <begin position="213"/>
        <end position="352"/>
    </location>
</feature>
<sequence>MPDHATTTHPEEPAPDRLHLRAGARHTPHHRTRLSTSPGKKVSATMSRFRTRVIAVLAVIGLAVTAAPAPPAAAAGGPNLAAGRSTSASSTNAPYVAANLIDGNQGSYWESSGALPQWAQVDLGSSRSIDQVILKLPGSWEARTQTLSVQGSADGSGFSTIVSAAGRSFSPAGGNTVTINFPATSTRFVRVHVTANTGWPAAQLAELEVYGAATSSTNLALGKAMAESSHADVYGAANANDGNAGTYWESANNAFPQWIQVDLAATVNVNRLVLKLPGGWGARSQTLTVLGSTNGSSFSTLVASASYAFNPGSGNSVTVDVPNAATRYVRLLVTANTGWPAGQLSELEVYGPATGDTQPPSAPGNLAFTEPAADQVRLTWTASSDNVGVTGYDIYANGVLRTSVVGSTLTYTDTQPASATVTYQVRARDAAGNVSANSNSVTRTGNTGDTMAPTAPGNLAYTQPASGQIRLTWTAATDNVGVTGYDVYANGTLRGSVNGSTLTYTDSQPASATVSYFVRARDAAGNVSANSNIVTRPGSTPGGSNLAVGKPITASSVVHIFNAVNANDDDVTTYWEGAPGAYPSTLTVALGANATVNSLVVKLNPDPVWGPRTQTFQVLGREQSASGFTTLVGSATYSFNPASGNTVTIPVSATAADVRLQFTANSGSSNGQVAELQVIGVPAPNPDLTVTGLTASPAAPVETDSITLSATVRNAGTAGSAATAVGLYLGTTKVGTANVGALAAGASTTVSANIGPRNAGSYELVAKVDEANTVIEQNEANNSYTSPNALTVSPVASSDLVASAVTWSPGTPSAGATVDFAVTIRNQGTVASAAGAHGITLTVVNDSGTVVRTLTGSYSGTIAAGATAGPVSLGGWTAANGRYTVRVVLADDANELPVKRQNNTSERPLFVGRGANLPYDMYEAEEGTVGGGAQVLAPNRTIGDLAGEASGRRAVTLNNNGAYVEWTTKAPANALVTRFSIPDAPGGGGIDSTLNIYVDGVLHKPISLTSKHIWLYGAEAGPSDSPSAGPPRHLYDEANVLLNSTIPAGSRIRLQKDPANNTTYAIDFINLEQVSPRANPDPARYKVPNGFSHSDVQNALDAVRMDTSGTLTGVYLPAGTYETSQKFQVYGKPVKVVGAGMWFTRFQTPTSQQNTDAGFRVEPSASGSSFEHLAFFGNYTNRIDGPGKVWGELKDVDDMTLDNVWVEHTVCAYWGVSVSGLTITNSRFRNTFADAVNMTNGSTDNRVANSEGRSNGDDAFALFSATDQGASTGNHGNVFENLTATLTWRAAGIAVYGGYDNVFRNLYIADQLTYSGITISSLDFGYPFIGFGASPPTRFENISLIRSGGHFWGAQTFPAIWIFSASKEFRGIRVTDVDIVDPTYSGIMFQTKYTGSQPENPVTDTVFTNVSISGARRSGDAFDAKSGFAIWANEMPEPGQGPAVGSATFTNLRLTDNDVDIRNTTSTFTIIRN</sequence>
<dbReference type="SMART" id="SM00060">
    <property type="entry name" value="FN3"/>
    <property type="match status" value="2"/>
</dbReference>
<feature type="region of interest" description="Disordered" evidence="3">
    <location>
        <begin position="70"/>
        <end position="89"/>
    </location>
</feature>
<evidence type="ECO:0000256" key="1">
    <source>
        <dbReference type="ARBA" id="ARBA00023295"/>
    </source>
</evidence>
<evidence type="ECO:0000256" key="3">
    <source>
        <dbReference type="SAM" id="MobiDB-lite"/>
    </source>
</evidence>
<dbReference type="Proteomes" id="UP000186004">
    <property type="component" value="Unassembled WGS sequence"/>
</dbReference>
<organism evidence="6 7">
    <name type="scientific">Micromonospora avicenniae</name>
    <dbReference type="NCBI Taxonomy" id="1198245"/>
    <lineage>
        <taxon>Bacteria</taxon>
        <taxon>Bacillati</taxon>
        <taxon>Actinomycetota</taxon>
        <taxon>Actinomycetes</taxon>
        <taxon>Micromonosporales</taxon>
        <taxon>Micromonosporaceae</taxon>
        <taxon>Micromonospora</taxon>
    </lineage>
</organism>
<dbReference type="InterPro" id="IPR003961">
    <property type="entry name" value="FN3_dom"/>
</dbReference>
<dbReference type="InterPro" id="IPR012334">
    <property type="entry name" value="Pectin_lyas_fold"/>
</dbReference>
<dbReference type="Pfam" id="PF22816">
    <property type="entry name" value="CatAgl_D2"/>
    <property type="match status" value="1"/>
</dbReference>
<dbReference type="InterPro" id="IPR006626">
    <property type="entry name" value="PbH1"/>
</dbReference>
<dbReference type="InterPro" id="IPR055149">
    <property type="entry name" value="Agl_cat_D2"/>
</dbReference>
<dbReference type="Gene3D" id="2.160.20.10">
    <property type="entry name" value="Single-stranded right-handed beta-helix, Pectin lyase-like"/>
    <property type="match status" value="1"/>
</dbReference>
<feature type="compositionally biased region" description="Low complexity" evidence="3">
    <location>
        <begin position="70"/>
        <end position="83"/>
    </location>
</feature>
<dbReference type="InterPro" id="IPR000421">
    <property type="entry name" value="FA58C"/>
</dbReference>
<dbReference type="GO" id="GO:0006508">
    <property type="term" value="P:proteolysis"/>
    <property type="evidence" value="ECO:0007669"/>
    <property type="project" value="UniProtKB-KW"/>
</dbReference>
<evidence type="ECO:0000259" key="5">
    <source>
        <dbReference type="PROSITE" id="PS50853"/>
    </source>
</evidence>
<evidence type="ECO:0000313" key="7">
    <source>
        <dbReference type="Proteomes" id="UP000186004"/>
    </source>
</evidence>
<dbReference type="SUPFAM" id="SSF49265">
    <property type="entry name" value="Fibronectin type III"/>
    <property type="match status" value="1"/>
</dbReference>
<feature type="compositionally biased region" description="Basic residues" evidence="3">
    <location>
        <begin position="24"/>
        <end position="33"/>
    </location>
</feature>
<dbReference type="PROSITE" id="PS50022">
    <property type="entry name" value="FA58C_3"/>
    <property type="match status" value="3"/>
</dbReference>
<dbReference type="STRING" id="1198245.SAMN05444858_103300"/>
<protein>
    <submittedName>
        <fullName evidence="6">Serine protease, subtilase family</fullName>
    </submittedName>
</protein>
<feature type="domain" description="Fibronectin type-III" evidence="5">
    <location>
        <begin position="362"/>
        <end position="450"/>
    </location>
</feature>
<feature type="domain" description="F5/8 type C" evidence="4">
    <location>
        <begin position="534"/>
        <end position="681"/>
    </location>
</feature>
<dbReference type="InterPro" id="IPR036116">
    <property type="entry name" value="FN3_sf"/>
</dbReference>
<dbReference type="CDD" id="cd14490">
    <property type="entry name" value="CBM6-CBM35-CBM36_like_1"/>
    <property type="match status" value="1"/>
</dbReference>
<dbReference type="SMART" id="SM00231">
    <property type="entry name" value="FA58C"/>
    <property type="match status" value="2"/>
</dbReference>
<proteinExistence type="predicted"/>
<dbReference type="Pfam" id="PF07705">
    <property type="entry name" value="CARDB"/>
    <property type="match status" value="1"/>
</dbReference>
<keyword evidence="6" id="KW-0378">Hydrolase</keyword>
<evidence type="ECO:0000256" key="2">
    <source>
        <dbReference type="ARBA" id="ARBA00023326"/>
    </source>
</evidence>
<dbReference type="InterPro" id="IPR008979">
    <property type="entry name" value="Galactose-bd-like_sf"/>
</dbReference>
<dbReference type="CDD" id="cd00063">
    <property type="entry name" value="FN3"/>
    <property type="match status" value="1"/>
</dbReference>
<keyword evidence="6" id="KW-0645">Protease</keyword>
<accession>A0A1N6UC67</accession>
<dbReference type="GO" id="GO:0000272">
    <property type="term" value="P:polysaccharide catabolic process"/>
    <property type="evidence" value="ECO:0007669"/>
    <property type="project" value="UniProtKB-KW"/>
</dbReference>
<feature type="domain" description="F5/8 type C" evidence="4">
    <location>
        <begin position="67"/>
        <end position="212"/>
    </location>
</feature>
<dbReference type="SMART" id="SM00710">
    <property type="entry name" value="PbH1"/>
    <property type="match status" value="6"/>
</dbReference>
<dbReference type="GO" id="GO:0008233">
    <property type="term" value="F:peptidase activity"/>
    <property type="evidence" value="ECO:0007669"/>
    <property type="project" value="UniProtKB-KW"/>
</dbReference>
<dbReference type="EMBL" id="FTNF01000003">
    <property type="protein sequence ID" value="SIQ62876.1"/>
    <property type="molecule type" value="Genomic_DNA"/>
</dbReference>
<dbReference type="PANTHER" id="PTHR45713:SF6">
    <property type="entry name" value="F5_8 TYPE C DOMAIN-CONTAINING PROTEIN"/>
    <property type="match status" value="1"/>
</dbReference>
<name>A0A1N6UC67_9ACTN</name>
<dbReference type="SUPFAM" id="SSF49785">
    <property type="entry name" value="Galactose-binding domain-like"/>
    <property type="match status" value="3"/>
</dbReference>
<dbReference type="InterPro" id="IPR033801">
    <property type="entry name" value="CBM6-CBM35-CBM36-like_1"/>
</dbReference>
<evidence type="ECO:0000259" key="4">
    <source>
        <dbReference type="PROSITE" id="PS50022"/>
    </source>
</evidence>
<dbReference type="GO" id="GO:0016798">
    <property type="term" value="F:hydrolase activity, acting on glycosyl bonds"/>
    <property type="evidence" value="ECO:0007669"/>
    <property type="project" value="UniProtKB-KW"/>
</dbReference>
<keyword evidence="2" id="KW-0624">Polysaccharide degradation</keyword>
<dbReference type="InterPro" id="IPR011635">
    <property type="entry name" value="CARDB"/>
</dbReference>
<dbReference type="InterPro" id="IPR051941">
    <property type="entry name" value="BG_Antigen-Binding_Lectin"/>
</dbReference>
<feature type="region of interest" description="Disordered" evidence="3">
    <location>
        <begin position="24"/>
        <end position="44"/>
    </location>
</feature>
<dbReference type="CDD" id="cd00057">
    <property type="entry name" value="FA58C"/>
    <property type="match status" value="1"/>
</dbReference>
<dbReference type="Pfam" id="PF22815">
    <property type="entry name" value="CatAgl_D1"/>
    <property type="match status" value="1"/>
</dbReference>
<dbReference type="Gene3D" id="2.60.40.10">
    <property type="entry name" value="Immunoglobulins"/>
    <property type="match status" value="4"/>
</dbReference>
<keyword evidence="2" id="KW-0119">Carbohydrate metabolism</keyword>
<reference evidence="6 7" key="1">
    <citation type="submission" date="2017-01" db="EMBL/GenBank/DDBJ databases">
        <authorList>
            <person name="Mah S.A."/>
            <person name="Swanson W.J."/>
            <person name="Moy G.W."/>
            <person name="Vacquier V.D."/>
        </authorList>
    </citation>
    <scope>NUCLEOTIDE SEQUENCE [LARGE SCALE GENOMIC DNA]</scope>
    <source>
        <strain evidence="6 7">DSM 45758</strain>
    </source>
</reference>
<keyword evidence="1" id="KW-0326">Glycosidase</keyword>